<proteinExistence type="predicted"/>
<sequence length="265" mass="30824">MPWTQVAYRYDGSFGGFLTCVYESYVHREAPACFLTQEEGRFSLWPERPVDTSPVHARRVYRSLHEKMGREGRSLITQGFLTCLPERELHLWRLIQLGYEQGPKVAQLLTDARVLTVRKAVQQLQSEAHQFKGFVRFSDQDGLLIGEISPKNRVLPLLRPHFCARYAGAPLVLYDRTHGEALFTRSGGHWTITPVDDFHISAPGQEERDFRALWRRFYDTVAIQGRENPRCRMTHMPKRFWGDMTEFQREENDAPSLPRGRKETS</sequence>
<feature type="domain" description="DUF4130" evidence="1">
    <location>
        <begin position="85"/>
        <end position="246"/>
    </location>
</feature>
<reference evidence="2" key="1">
    <citation type="journal article" date="2021" name="PeerJ">
        <title>Extensive microbial diversity within the chicken gut microbiome revealed by metagenomics and culture.</title>
        <authorList>
            <person name="Gilroy R."/>
            <person name="Ravi A."/>
            <person name="Getino M."/>
            <person name="Pursley I."/>
            <person name="Horton D.L."/>
            <person name="Alikhan N.F."/>
            <person name="Baker D."/>
            <person name="Gharbi K."/>
            <person name="Hall N."/>
            <person name="Watson M."/>
            <person name="Adriaenssens E.M."/>
            <person name="Foster-Nyarko E."/>
            <person name="Jarju S."/>
            <person name="Secka A."/>
            <person name="Antonio M."/>
            <person name="Oren A."/>
            <person name="Chaudhuri R.R."/>
            <person name="La Ragione R."/>
            <person name="Hildebrand F."/>
            <person name="Pallen M.J."/>
        </authorList>
    </citation>
    <scope>NUCLEOTIDE SEQUENCE</scope>
    <source>
        <strain evidence="2">ChiGjej6B6-1540</strain>
    </source>
</reference>
<reference evidence="2" key="2">
    <citation type="submission" date="2021-04" db="EMBL/GenBank/DDBJ databases">
        <authorList>
            <person name="Gilroy R."/>
        </authorList>
    </citation>
    <scope>NUCLEOTIDE SEQUENCE</scope>
    <source>
        <strain evidence="2">ChiGjej6B6-1540</strain>
    </source>
</reference>
<gene>
    <name evidence="2" type="ORF">H9868_06025</name>
</gene>
<dbReference type="InterPro" id="IPR023875">
    <property type="entry name" value="DNA_repair_put"/>
</dbReference>
<evidence type="ECO:0000313" key="2">
    <source>
        <dbReference type="EMBL" id="HIW94082.1"/>
    </source>
</evidence>
<accession>A0A9D1RUR6</accession>
<dbReference type="Proteomes" id="UP000824192">
    <property type="component" value="Unassembled WGS sequence"/>
</dbReference>
<evidence type="ECO:0000313" key="3">
    <source>
        <dbReference type="Proteomes" id="UP000824192"/>
    </source>
</evidence>
<name>A0A9D1RUR6_9FIRM</name>
<dbReference type="NCBIfam" id="TIGR03915">
    <property type="entry name" value="SAM_7_link_chp"/>
    <property type="match status" value="1"/>
</dbReference>
<evidence type="ECO:0000259" key="1">
    <source>
        <dbReference type="Pfam" id="PF13566"/>
    </source>
</evidence>
<comment type="caution">
    <text evidence="2">The sequence shown here is derived from an EMBL/GenBank/DDBJ whole genome shotgun (WGS) entry which is preliminary data.</text>
</comment>
<dbReference type="AlphaFoldDB" id="A0A9D1RUR6"/>
<dbReference type="Pfam" id="PF13566">
    <property type="entry name" value="DUF4130"/>
    <property type="match status" value="1"/>
</dbReference>
<dbReference type="InterPro" id="IPR025404">
    <property type="entry name" value="DUF4130"/>
</dbReference>
<dbReference type="EMBL" id="DXGA01000123">
    <property type="protein sequence ID" value="HIW94082.1"/>
    <property type="molecule type" value="Genomic_DNA"/>
</dbReference>
<organism evidence="2 3">
    <name type="scientific">Candidatus Flavonifractor merdipullorum</name>
    <dbReference type="NCBI Taxonomy" id="2838590"/>
    <lineage>
        <taxon>Bacteria</taxon>
        <taxon>Bacillati</taxon>
        <taxon>Bacillota</taxon>
        <taxon>Clostridia</taxon>
        <taxon>Eubacteriales</taxon>
        <taxon>Oscillospiraceae</taxon>
        <taxon>Flavonifractor</taxon>
    </lineage>
</organism>
<protein>
    <submittedName>
        <fullName evidence="2">TIGR03915 family putative DNA repair protein</fullName>
    </submittedName>
</protein>